<dbReference type="GeneID" id="85442890"/>
<reference evidence="1" key="1">
    <citation type="submission" date="2021-06" db="EMBL/GenBank/DDBJ databases">
        <title>Comparative genomics, transcriptomics and evolutionary studies reveal genomic signatures of adaptation to plant cell wall in hemibiotrophic fungi.</title>
        <authorList>
            <consortium name="DOE Joint Genome Institute"/>
            <person name="Baroncelli R."/>
            <person name="Diaz J.F."/>
            <person name="Benocci T."/>
            <person name="Peng M."/>
            <person name="Battaglia E."/>
            <person name="Haridas S."/>
            <person name="Andreopoulos W."/>
            <person name="Labutti K."/>
            <person name="Pangilinan J."/>
            <person name="Floch G.L."/>
            <person name="Makela M.R."/>
            <person name="Henrissat B."/>
            <person name="Grigoriev I.V."/>
            <person name="Crouch J.A."/>
            <person name="De Vries R.P."/>
            <person name="Sukno S.A."/>
            <person name="Thon M.R."/>
        </authorList>
    </citation>
    <scope>NUCLEOTIDE SEQUENCE</scope>
    <source>
        <strain evidence="1">CBS 125086</strain>
    </source>
</reference>
<organism evidence="1 2">
    <name type="scientific">Colletotrichum navitas</name>
    <dbReference type="NCBI Taxonomy" id="681940"/>
    <lineage>
        <taxon>Eukaryota</taxon>
        <taxon>Fungi</taxon>
        <taxon>Dikarya</taxon>
        <taxon>Ascomycota</taxon>
        <taxon>Pezizomycotina</taxon>
        <taxon>Sordariomycetes</taxon>
        <taxon>Hypocreomycetidae</taxon>
        <taxon>Glomerellales</taxon>
        <taxon>Glomerellaceae</taxon>
        <taxon>Colletotrichum</taxon>
        <taxon>Colletotrichum graminicola species complex</taxon>
    </lineage>
</organism>
<dbReference type="EMBL" id="JAHLJV010000067">
    <property type="protein sequence ID" value="KAK1579392.1"/>
    <property type="molecule type" value="Genomic_DNA"/>
</dbReference>
<dbReference type="Proteomes" id="UP001230504">
    <property type="component" value="Unassembled WGS sequence"/>
</dbReference>
<evidence type="ECO:0000313" key="2">
    <source>
        <dbReference type="Proteomes" id="UP001230504"/>
    </source>
</evidence>
<accession>A0AAD8PSU1</accession>
<dbReference type="RefSeq" id="XP_060410527.1">
    <property type="nucleotide sequence ID" value="XM_060558650.1"/>
</dbReference>
<dbReference type="AlphaFoldDB" id="A0AAD8PSU1"/>
<comment type="caution">
    <text evidence="1">The sequence shown here is derived from an EMBL/GenBank/DDBJ whole genome shotgun (WGS) entry which is preliminary data.</text>
</comment>
<sequence>MGIARIAMHRSLPHLTYATRNSTMPAMYVSLPKGLNQSCRDQVLATLSPTKSPGRSPCRGWSLPCFVIIRVKSSPSRTPSPPDFPFPPFSLSSCATRQLARRGRKNTCLRRLRLEVHRPSSAHPMRRHPTHPLSNFSTLNTSLARYMDWLVLIRREVVARLLTKVRNKTRGSRFSQCSLLHMH</sequence>
<protein>
    <submittedName>
        <fullName evidence="1">Uncharacterized protein</fullName>
    </submittedName>
</protein>
<proteinExistence type="predicted"/>
<gene>
    <name evidence="1" type="ORF">LY79DRAFT_564387</name>
</gene>
<evidence type="ECO:0000313" key="1">
    <source>
        <dbReference type="EMBL" id="KAK1579392.1"/>
    </source>
</evidence>
<keyword evidence="2" id="KW-1185">Reference proteome</keyword>
<name>A0AAD8PSU1_9PEZI</name>